<name>A0A6N7W7Q2_9ACTO</name>
<feature type="transmembrane region" description="Helical" evidence="9">
    <location>
        <begin position="447"/>
        <end position="467"/>
    </location>
</feature>
<dbReference type="GO" id="GO:0005886">
    <property type="term" value="C:plasma membrane"/>
    <property type="evidence" value="ECO:0007669"/>
    <property type="project" value="UniProtKB-SubCell"/>
</dbReference>
<evidence type="ECO:0000313" key="10">
    <source>
        <dbReference type="EMBL" id="MSS85275.1"/>
    </source>
</evidence>
<keyword evidence="6 9" id="KW-1133">Transmembrane helix</keyword>
<evidence type="ECO:0000256" key="6">
    <source>
        <dbReference type="ARBA" id="ARBA00022989"/>
    </source>
</evidence>
<evidence type="ECO:0000256" key="2">
    <source>
        <dbReference type="ARBA" id="ARBA00005658"/>
    </source>
</evidence>
<dbReference type="RefSeq" id="WP_154546382.1">
    <property type="nucleotide sequence ID" value="NZ_VULO01000014.1"/>
</dbReference>
<feature type="transmembrane region" description="Helical" evidence="9">
    <location>
        <begin position="366"/>
        <end position="384"/>
    </location>
</feature>
<keyword evidence="11" id="KW-1185">Reference proteome</keyword>
<dbReference type="EMBL" id="VULO01000014">
    <property type="protein sequence ID" value="MSS85275.1"/>
    <property type="molecule type" value="Genomic_DNA"/>
</dbReference>
<keyword evidence="7 9" id="KW-0472">Membrane</keyword>
<dbReference type="GO" id="GO:0022857">
    <property type="term" value="F:transmembrane transporter activity"/>
    <property type="evidence" value="ECO:0007669"/>
    <property type="project" value="InterPro"/>
</dbReference>
<evidence type="ECO:0000256" key="9">
    <source>
        <dbReference type="SAM" id="Phobius"/>
    </source>
</evidence>
<feature type="transmembrane region" description="Helical" evidence="9">
    <location>
        <begin position="273"/>
        <end position="297"/>
    </location>
</feature>
<evidence type="ECO:0000256" key="7">
    <source>
        <dbReference type="ARBA" id="ARBA00023136"/>
    </source>
</evidence>
<feature type="transmembrane region" description="Helical" evidence="9">
    <location>
        <begin position="192"/>
        <end position="209"/>
    </location>
</feature>
<feature type="compositionally biased region" description="Basic and acidic residues" evidence="8">
    <location>
        <begin position="1"/>
        <end position="11"/>
    </location>
</feature>
<evidence type="ECO:0000256" key="4">
    <source>
        <dbReference type="ARBA" id="ARBA00022475"/>
    </source>
</evidence>
<dbReference type="PANTHER" id="PTHR30047">
    <property type="entry name" value="HIGH-AFFINITY CHOLINE TRANSPORT PROTEIN-RELATED"/>
    <property type="match status" value="1"/>
</dbReference>
<feature type="transmembrane region" description="Helical" evidence="9">
    <location>
        <begin position="55"/>
        <end position="75"/>
    </location>
</feature>
<feature type="transmembrane region" description="Helical" evidence="9">
    <location>
        <begin position="95"/>
        <end position="114"/>
    </location>
</feature>
<evidence type="ECO:0000256" key="8">
    <source>
        <dbReference type="SAM" id="MobiDB-lite"/>
    </source>
</evidence>
<evidence type="ECO:0000256" key="1">
    <source>
        <dbReference type="ARBA" id="ARBA00004651"/>
    </source>
</evidence>
<feature type="transmembrane region" description="Helical" evidence="9">
    <location>
        <begin position="396"/>
        <end position="420"/>
    </location>
</feature>
<dbReference type="PANTHER" id="PTHR30047:SF7">
    <property type="entry name" value="HIGH-AFFINITY CHOLINE TRANSPORT PROTEIN"/>
    <property type="match status" value="1"/>
</dbReference>
<gene>
    <name evidence="10" type="ORF">FYJ24_11010</name>
</gene>
<comment type="subcellular location">
    <subcellularLocation>
        <location evidence="1">Cell membrane</location>
        <topology evidence="1">Multi-pass membrane protein</topology>
    </subcellularLocation>
</comment>
<dbReference type="InterPro" id="IPR000060">
    <property type="entry name" value="BCCT_transptr"/>
</dbReference>
<comment type="caution">
    <text evidence="10">The sequence shown here is derived from an EMBL/GenBank/DDBJ whole genome shotgun (WGS) entry which is preliminary data.</text>
</comment>
<dbReference type="NCBIfam" id="TIGR00842">
    <property type="entry name" value="bcct"/>
    <property type="match status" value="1"/>
</dbReference>
<evidence type="ECO:0000313" key="11">
    <source>
        <dbReference type="Proteomes" id="UP000470875"/>
    </source>
</evidence>
<feature type="transmembrane region" description="Helical" evidence="9">
    <location>
        <begin position="515"/>
        <end position="539"/>
    </location>
</feature>
<dbReference type="Proteomes" id="UP000470875">
    <property type="component" value="Unassembled WGS sequence"/>
</dbReference>
<feature type="transmembrane region" description="Helical" evidence="9">
    <location>
        <begin position="309"/>
        <end position="332"/>
    </location>
</feature>
<keyword evidence="3" id="KW-0813">Transport</keyword>
<feature type="transmembrane region" description="Helical" evidence="9">
    <location>
        <begin position="488"/>
        <end position="509"/>
    </location>
</feature>
<evidence type="ECO:0000256" key="3">
    <source>
        <dbReference type="ARBA" id="ARBA00022448"/>
    </source>
</evidence>
<feature type="region of interest" description="Disordered" evidence="8">
    <location>
        <begin position="1"/>
        <end position="22"/>
    </location>
</feature>
<proteinExistence type="inferred from homology"/>
<organism evidence="10 11">
    <name type="scientific">Scrofimicrobium canadense</name>
    <dbReference type="NCBI Taxonomy" id="2652290"/>
    <lineage>
        <taxon>Bacteria</taxon>
        <taxon>Bacillati</taxon>
        <taxon>Actinomycetota</taxon>
        <taxon>Actinomycetes</taxon>
        <taxon>Actinomycetales</taxon>
        <taxon>Actinomycetaceae</taxon>
        <taxon>Scrofimicrobium</taxon>
    </lineage>
</organism>
<protein>
    <submittedName>
        <fullName evidence="10">BCCT family transporter</fullName>
    </submittedName>
</protein>
<feature type="transmembrane region" description="Helical" evidence="9">
    <location>
        <begin position="240"/>
        <end position="261"/>
    </location>
</feature>
<accession>A0A6N7W7Q2</accession>
<dbReference type="AlphaFoldDB" id="A0A6N7W7Q2"/>
<keyword evidence="4" id="KW-1003">Cell membrane</keyword>
<keyword evidence="5 9" id="KW-0812">Transmembrane</keyword>
<evidence type="ECO:0000256" key="5">
    <source>
        <dbReference type="ARBA" id="ARBA00022692"/>
    </source>
</evidence>
<dbReference type="Pfam" id="PF02028">
    <property type="entry name" value="BCCT"/>
    <property type="match status" value="1"/>
</dbReference>
<feature type="transmembrane region" description="Helical" evidence="9">
    <location>
        <begin position="134"/>
        <end position="155"/>
    </location>
</feature>
<sequence length="618" mass="66357">MPGTDPIDHARSSHPKKKGMQRAVQVLTKEPAPLHPALIPGIGVSEDGPRFSINWPVLIATGVVVISIIVCGLIAPDLLANASNTAVHWVSTNAGWFFSLLTVTVFVFMLIVGYSRKGNIRLGADDEKPEFSTLSWITMLFSAGMGIGLLFFGAYEPLAFFLDTPPGFDFEPQSYDAARAALAQTLLHWGPLAWSYYALVGGAIAYVTYRRGRPGLISAILDPIFSEKTRGLFGPVVDGFAILVTLFGTAVSLGLGALQIARGVEIVSGIGPLGNGVVIGLMVAVTVLFLASAVSGIKRGIRLLSNINMMLVAIFCVFVFIAGPTVFLLNIIPSSALTFFADIGSMLSISGASGPEAADFLEAWTTYYWAWWVSWTPFVGMFIAKISRGRSLREFVTVTILVPSLVCLVWFGTVGGTAIWMEMNGAGISAAPTSQDVLFQVLTNLPWPLVTGVIVIISLVVFFVTSADSASLVMASITERGRPRPTKTLTIGWGVSLSLIAITLLLAGGEDSLSALQALVTVSALPFAVILVLLMVAWWKDLSRDPFILRQQYARIAITEGVRIGIQEHGDDFVFSAAESDPDQGAGAWLDSDDPELTQWYEDALEERENAADDATEK</sequence>
<comment type="similarity">
    <text evidence="2">Belongs to the BCCT transporter (TC 2.A.15) family.</text>
</comment>
<reference evidence="10 11" key="1">
    <citation type="submission" date="2019-08" db="EMBL/GenBank/DDBJ databases">
        <title>In-depth cultivation of the pig gut microbiome towards novel bacterial diversity and tailored functional studies.</title>
        <authorList>
            <person name="Wylensek D."/>
            <person name="Hitch T.C.A."/>
            <person name="Clavel T."/>
        </authorList>
    </citation>
    <scope>NUCLEOTIDE SEQUENCE [LARGE SCALE GENOMIC DNA]</scope>
    <source>
        <strain evidence="10 11">WB03_NA08</strain>
    </source>
</reference>